<proteinExistence type="predicted"/>
<dbReference type="Pfam" id="PF04909">
    <property type="entry name" value="Amidohydro_2"/>
    <property type="match status" value="1"/>
</dbReference>
<dbReference type="Proteomes" id="UP001500689">
    <property type="component" value="Unassembled WGS sequence"/>
</dbReference>
<dbReference type="Gene3D" id="3.20.20.140">
    <property type="entry name" value="Metal-dependent hydrolases"/>
    <property type="match status" value="1"/>
</dbReference>
<keyword evidence="3" id="KW-1185">Reference proteome</keyword>
<evidence type="ECO:0000259" key="1">
    <source>
        <dbReference type="Pfam" id="PF04909"/>
    </source>
</evidence>
<gene>
    <name evidence="2" type="ORF">GCM10022222_33370</name>
</gene>
<dbReference type="InterPro" id="IPR032466">
    <property type="entry name" value="Metal_Hydrolase"/>
</dbReference>
<accession>A0ABP6WAN4</accession>
<protein>
    <recommendedName>
        <fullName evidence="1">Amidohydrolase-related domain-containing protein</fullName>
    </recommendedName>
</protein>
<evidence type="ECO:0000313" key="2">
    <source>
        <dbReference type="EMBL" id="GAA3547078.1"/>
    </source>
</evidence>
<dbReference type="EMBL" id="BAAAZN010000006">
    <property type="protein sequence ID" value="GAA3547078.1"/>
    <property type="molecule type" value="Genomic_DNA"/>
</dbReference>
<comment type="caution">
    <text evidence="2">The sequence shown here is derived from an EMBL/GenBank/DDBJ whole genome shotgun (WGS) entry which is preliminary data.</text>
</comment>
<name>A0ABP6WAN4_9PSEU</name>
<feature type="domain" description="Amidohydrolase-related" evidence="1">
    <location>
        <begin position="48"/>
        <end position="100"/>
    </location>
</feature>
<organism evidence="2 3">
    <name type="scientific">Amycolatopsis ultiminotia</name>
    <dbReference type="NCBI Taxonomy" id="543629"/>
    <lineage>
        <taxon>Bacteria</taxon>
        <taxon>Bacillati</taxon>
        <taxon>Actinomycetota</taxon>
        <taxon>Actinomycetes</taxon>
        <taxon>Pseudonocardiales</taxon>
        <taxon>Pseudonocardiaceae</taxon>
        <taxon>Amycolatopsis</taxon>
    </lineage>
</organism>
<dbReference type="InterPro" id="IPR006680">
    <property type="entry name" value="Amidohydro-rel"/>
</dbReference>
<evidence type="ECO:0000313" key="3">
    <source>
        <dbReference type="Proteomes" id="UP001500689"/>
    </source>
</evidence>
<reference evidence="3" key="1">
    <citation type="journal article" date="2019" name="Int. J. Syst. Evol. Microbiol.">
        <title>The Global Catalogue of Microorganisms (GCM) 10K type strain sequencing project: providing services to taxonomists for standard genome sequencing and annotation.</title>
        <authorList>
            <consortium name="The Broad Institute Genomics Platform"/>
            <consortium name="The Broad Institute Genome Sequencing Center for Infectious Disease"/>
            <person name="Wu L."/>
            <person name="Ma J."/>
        </authorList>
    </citation>
    <scope>NUCLEOTIDE SEQUENCE [LARGE SCALE GENOMIC DNA]</scope>
    <source>
        <strain evidence="3">JCM 16898</strain>
    </source>
</reference>
<dbReference type="SUPFAM" id="SSF51556">
    <property type="entry name" value="Metallo-dependent hydrolases"/>
    <property type="match status" value="1"/>
</dbReference>
<sequence length="101" mass="10654">MPTVAVTAEHYRARTTAAVVFTADAAAGLGAARPGGRGIRLRYSDPTRAADTSLRGKVLFGSDFPVVPPDRRPAGFADLPIRDEVRPLIGKQNAAGLLRLS</sequence>